<gene>
    <name evidence="1" type="ORF">UFOVP434_93</name>
</gene>
<accession>A0A6J5MD20</accession>
<reference evidence="1" key="1">
    <citation type="submission" date="2020-04" db="EMBL/GenBank/DDBJ databases">
        <authorList>
            <person name="Chiriac C."/>
            <person name="Salcher M."/>
            <person name="Ghai R."/>
            <person name="Kavagutti S V."/>
        </authorList>
    </citation>
    <scope>NUCLEOTIDE SEQUENCE</scope>
</reference>
<protein>
    <submittedName>
        <fullName evidence="1">Uncharacterized protein</fullName>
    </submittedName>
</protein>
<sequence>MDSGEFVMSSKYDNLPINTDYLRNLEVLSQSISTDDRISAIGYYSRKKTNIQQRAQQVSVEFETLAAMIATMSPGLDLFTAEGYVDEIIEELKKGIPADKITLYGSYGWDNIRKCCEIYYHGAQKLSGTKVVCLYHNLIEPENKNYVSVGRFEKRALLQDYSSDDSLFKISKYEYPYLAKHFQIVAERLELVPCELQSIIHKVVSDEMKNKQVSFA</sequence>
<proteinExistence type="predicted"/>
<dbReference type="Pfam" id="PF23802">
    <property type="entry name" value="DUF7178"/>
    <property type="match status" value="1"/>
</dbReference>
<dbReference type="EMBL" id="LR796415">
    <property type="protein sequence ID" value="CAB4143193.1"/>
    <property type="molecule type" value="Genomic_DNA"/>
</dbReference>
<dbReference type="InterPro" id="IPR055602">
    <property type="entry name" value="DUF7178"/>
</dbReference>
<evidence type="ECO:0000313" key="1">
    <source>
        <dbReference type="EMBL" id="CAB4143193.1"/>
    </source>
</evidence>
<name>A0A6J5MD20_9CAUD</name>
<organism evidence="1">
    <name type="scientific">uncultured Caudovirales phage</name>
    <dbReference type="NCBI Taxonomy" id="2100421"/>
    <lineage>
        <taxon>Viruses</taxon>
        <taxon>Duplodnaviria</taxon>
        <taxon>Heunggongvirae</taxon>
        <taxon>Uroviricota</taxon>
        <taxon>Caudoviricetes</taxon>
        <taxon>Peduoviridae</taxon>
        <taxon>Maltschvirus</taxon>
        <taxon>Maltschvirus maltsch</taxon>
    </lineage>
</organism>